<dbReference type="RefSeq" id="WP_367167845.1">
    <property type="nucleotide sequence ID" value="NZ_JBFKZN010000006.1"/>
</dbReference>
<name>A0ABV3N3A7_9GAMM</name>
<organism evidence="2 3">
    <name type="scientific">Erwinia papayae</name>
    <dbReference type="NCBI Taxonomy" id="206499"/>
    <lineage>
        <taxon>Bacteria</taxon>
        <taxon>Pseudomonadati</taxon>
        <taxon>Pseudomonadota</taxon>
        <taxon>Gammaproteobacteria</taxon>
        <taxon>Enterobacterales</taxon>
        <taxon>Erwiniaceae</taxon>
        <taxon>Erwinia</taxon>
    </lineage>
</organism>
<comment type="caution">
    <text evidence="2">The sequence shown here is derived from an EMBL/GenBank/DDBJ whole genome shotgun (WGS) entry which is preliminary data.</text>
</comment>
<dbReference type="Pfam" id="PF07278">
    <property type="entry name" value="DUF1441"/>
    <property type="match status" value="1"/>
</dbReference>
<reference evidence="2 3" key="1">
    <citation type="submission" date="2024-07" db="EMBL/GenBank/DDBJ databases">
        <authorList>
            <person name="Dulla G.F.J."/>
            <person name="Delorm J.G."/>
        </authorList>
    </citation>
    <scope>NUCLEOTIDE SEQUENCE [LARGE SCALE GENOMIC DNA]</scope>
    <source>
        <strain evidence="2 3">JGD 233</strain>
    </source>
</reference>
<sequence length="168" mass="18607">MSNVSNLGDAYNWSVARIAEAFGLNRATVKKRLMDARIPVAGTVKNNPVYALCDVGPALFSSAGEPDSESIHDPSVMDPKSRKDWFQSENERVKLESTLRHLVPADEVHREMAMMAKSVLQVLDTWPDRLERDRGWSPDQLAEAQSMIDEMRDALAGEVHDAGEGDAV</sequence>
<gene>
    <name evidence="2" type="ORF">ABW286_14090</name>
</gene>
<evidence type="ECO:0000313" key="2">
    <source>
        <dbReference type="EMBL" id="MEW5290300.1"/>
    </source>
</evidence>
<evidence type="ECO:0000256" key="1">
    <source>
        <dbReference type="SAM" id="MobiDB-lite"/>
    </source>
</evidence>
<proteinExistence type="predicted"/>
<dbReference type="Proteomes" id="UP001554567">
    <property type="component" value="Unassembled WGS sequence"/>
</dbReference>
<keyword evidence="3" id="KW-1185">Reference proteome</keyword>
<feature type="region of interest" description="Disordered" evidence="1">
    <location>
        <begin position="63"/>
        <end position="83"/>
    </location>
</feature>
<dbReference type="InterPro" id="IPR009901">
    <property type="entry name" value="Phage_VT1-Sakai_H0025"/>
</dbReference>
<protein>
    <submittedName>
        <fullName evidence="2">DUF1441 family protein</fullName>
    </submittedName>
</protein>
<accession>A0ABV3N3A7</accession>
<evidence type="ECO:0000313" key="3">
    <source>
        <dbReference type="Proteomes" id="UP001554567"/>
    </source>
</evidence>
<dbReference type="EMBL" id="JBFKZN010000006">
    <property type="protein sequence ID" value="MEW5290300.1"/>
    <property type="molecule type" value="Genomic_DNA"/>
</dbReference>